<dbReference type="Proteomes" id="UP000247459">
    <property type="component" value="Unassembled WGS sequence"/>
</dbReference>
<accession>A0A2W0CDZ9</accession>
<gene>
    <name evidence="1" type="ORF">PIL02S_03483</name>
</gene>
<dbReference type="EMBL" id="PRLG01000020">
    <property type="protein sequence ID" value="PYY28332.1"/>
    <property type="molecule type" value="Genomic_DNA"/>
</dbReference>
<evidence type="ECO:0000313" key="2">
    <source>
        <dbReference type="Proteomes" id="UP000247459"/>
    </source>
</evidence>
<sequence>MSQSKLAVLKSQWARKQALKSMTVVGSLILR</sequence>
<organism evidence="1 2">
    <name type="scientific">Paenibacillus illinoisensis</name>
    <dbReference type="NCBI Taxonomy" id="59845"/>
    <lineage>
        <taxon>Bacteria</taxon>
        <taxon>Bacillati</taxon>
        <taxon>Bacillota</taxon>
        <taxon>Bacilli</taxon>
        <taxon>Bacillales</taxon>
        <taxon>Paenibacillaceae</taxon>
        <taxon>Paenibacillus</taxon>
    </lineage>
</organism>
<name>A0A2W0CDZ9_9BACL</name>
<protein>
    <submittedName>
        <fullName evidence="1">Uncharacterized protein</fullName>
    </submittedName>
</protein>
<comment type="caution">
    <text evidence="1">The sequence shown here is derived from an EMBL/GenBank/DDBJ whole genome shotgun (WGS) entry which is preliminary data.</text>
</comment>
<evidence type="ECO:0000313" key="1">
    <source>
        <dbReference type="EMBL" id="PYY28332.1"/>
    </source>
</evidence>
<dbReference type="AlphaFoldDB" id="A0A2W0CDZ9"/>
<proteinExistence type="predicted"/>
<reference evidence="1 2" key="1">
    <citation type="submission" date="2018-01" db="EMBL/GenBank/DDBJ databases">
        <title>Genome sequence of the PGP bacterium Paenibacillus illinoisensis E3.</title>
        <authorList>
            <person name="Rolli E."/>
            <person name="Marasco R."/>
            <person name="Bessem C."/>
            <person name="Michoud G."/>
            <person name="Gaiarsa S."/>
            <person name="Borin S."/>
            <person name="Daffonchio D."/>
        </authorList>
    </citation>
    <scope>NUCLEOTIDE SEQUENCE [LARGE SCALE GENOMIC DNA]</scope>
    <source>
        <strain evidence="1 2">E3</strain>
    </source>
</reference>